<name>A0A9N8DCZ4_9STRA</name>
<dbReference type="EMBL" id="CAICTM010000039">
    <property type="protein sequence ID" value="CAB9498494.1"/>
    <property type="molecule type" value="Genomic_DNA"/>
</dbReference>
<dbReference type="SUPFAM" id="SSF53850">
    <property type="entry name" value="Periplasmic binding protein-like II"/>
    <property type="match status" value="1"/>
</dbReference>
<sequence>MKLLASTIATLVVSLPLSNANLNGLSGVRGQHAAKKTRKLQGNMGMRFDSAEEELAAMNEPFAESEEEDGPAESSEPLTPINISIQPAYHGIPVFLGIQMGWYEELGLDVNISVWDSGGPQVRAAAENDAWDFGVAGCNPNIIAGPLGISTVGISNDESTANVVVGGPGVTSLPSAGDELSEGMFAETPGSTGDLLMRECLFVLGIETDESNFFFGGQGDVIGALESGNSSYGALWAPNSYIYLEDNQDAVALCNGIDVGVTIPGGLMVRDEWAEENPDLAARALAVYLRGVTTMQNKAVRSEVLTYARAFYDYVGKEPSDQDIERDFLTRPTFNLDHLCSLMSRDFTNGGKSTIDTVYDIIAEFLADQGTIEGVQPTDEYLTDEYLQYISADADLRTYSYLGYHATPGDMN</sequence>
<proteinExistence type="predicted"/>
<accession>A0A9N8DCZ4</accession>
<dbReference type="Proteomes" id="UP001153069">
    <property type="component" value="Unassembled WGS sequence"/>
</dbReference>
<dbReference type="PANTHER" id="PTHR30024">
    <property type="entry name" value="ALIPHATIC SULFONATES-BINDING PROTEIN-RELATED"/>
    <property type="match status" value="1"/>
</dbReference>
<evidence type="ECO:0000256" key="1">
    <source>
        <dbReference type="SAM" id="SignalP"/>
    </source>
</evidence>
<organism evidence="2 3">
    <name type="scientific">Seminavis robusta</name>
    <dbReference type="NCBI Taxonomy" id="568900"/>
    <lineage>
        <taxon>Eukaryota</taxon>
        <taxon>Sar</taxon>
        <taxon>Stramenopiles</taxon>
        <taxon>Ochrophyta</taxon>
        <taxon>Bacillariophyta</taxon>
        <taxon>Bacillariophyceae</taxon>
        <taxon>Bacillariophycidae</taxon>
        <taxon>Naviculales</taxon>
        <taxon>Naviculaceae</taxon>
        <taxon>Seminavis</taxon>
    </lineage>
</organism>
<reference evidence="2" key="1">
    <citation type="submission" date="2020-06" db="EMBL/GenBank/DDBJ databases">
        <authorList>
            <consortium name="Plant Systems Biology data submission"/>
        </authorList>
    </citation>
    <scope>NUCLEOTIDE SEQUENCE</scope>
    <source>
        <strain evidence="2">D6</strain>
    </source>
</reference>
<evidence type="ECO:0000313" key="2">
    <source>
        <dbReference type="EMBL" id="CAB9498494.1"/>
    </source>
</evidence>
<comment type="caution">
    <text evidence="2">The sequence shown here is derived from an EMBL/GenBank/DDBJ whole genome shotgun (WGS) entry which is preliminary data.</text>
</comment>
<gene>
    <name evidence="2" type="ORF">SEMRO_39_G024230.1</name>
</gene>
<evidence type="ECO:0000313" key="3">
    <source>
        <dbReference type="Proteomes" id="UP001153069"/>
    </source>
</evidence>
<keyword evidence="1" id="KW-0732">Signal</keyword>
<keyword evidence="3" id="KW-1185">Reference proteome</keyword>
<feature type="chain" id="PRO_5040456667" evidence="1">
    <location>
        <begin position="21"/>
        <end position="412"/>
    </location>
</feature>
<protein>
    <submittedName>
        <fullName evidence="2">ABC-type nitrate sulfonate bicarbonate transport</fullName>
    </submittedName>
</protein>
<dbReference type="Gene3D" id="3.40.190.10">
    <property type="entry name" value="Periplasmic binding protein-like II"/>
    <property type="match status" value="2"/>
</dbReference>
<dbReference type="PANTHER" id="PTHR30024:SF42">
    <property type="entry name" value="ALIPHATIC SULFONATES-BINDING PROTEIN-RELATED"/>
    <property type="match status" value="1"/>
</dbReference>
<feature type="signal peptide" evidence="1">
    <location>
        <begin position="1"/>
        <end position="20"/>
    </location>
</feature>
<dbReference type="AlphaFoldDB" id="A0A9N8DCZ4"/>